<evidence type="ECO:0000259" key="2">
    <source>
        <dbReference type="Pfam" id="PF08392"/>
    </source>
</evidence>
<dbReference type="STRING" id="210143.A0A1R3FWK6"/>
<dbReference type="AlphaFoldDB" id="A0A1R3FWK6"/>
<dbReference type="InterPro" id="IPR013601">
    <property type="entry name" value="FAE1_typ3_polyketide_synth"/>
</dbReference>
<protein>
    <submittedName>
        <fullName evidence="3">FAE1/Type III polyketide synthase-like protein</fullName>
    </submittedName>
</protein>
<evidence type="ECO:0000256" key="1">
    <source>
        <dbReference type="SAM" id="MobiDB-lite"/>
    </source>
</evidence>
<proteinExistence type="predicted"/>
<dbReference type="OrthoDB" id="1719714at2759"/>
<feature type="region of interest" description="Disordered" evidence="1">
    <location>
        <begin position="43"/>
        <end position="64"/>
    </location>
</feature>
<dbReference type="Proteomes" id="UP000188268">
    <property type="component" value="Unassembled WGS sequence"/>
</dbReference>
<organism evidence="3 4">
    <name type="scientific">Corchorus capsularis</name>
    <name type="common">Jute</name>
    <dbReference type="NCBI Taxonomy" id="210143"/>
    <lineage>
        <taxon>Eukaryota</taxon>
        <taxon>Viridiplantae</taxon>
        <taxon>Streptophyta</taxon>
        <taxon>Embryophyta</taxon>
        <taxon>Tracheophyta</taxon>
        <taxon>Spermatophyta</taxon>
        <taxon>Magnoliopsida</taxon>
        <taxon>eudicotyledons</taxon>
        <taxon>Gunneridae</taxon>
        <taxon>Pentapetalae</taxon>
        <taxon>rosids</taxon>
        <taxon>malvids</taxon>
        <taxon>Malvales</taxon>
        <taxon>Malvaceae</taxon>
        <taxon>Grewioideae</taxon>
        <taxon>Apeibeae</taxon>
        <taxon>Corchorus</taxon>
    </lineage>
</organism>
<evidence type="ECO:0000313" key="4">
    <source>
        <dbReference type="Proteomes" id="UP000188268"/>
    </source>
</evidence>
<feature type="compositionally biased region" description="Basic and acidic residues" evidence="1">
    <location>
        <begin position="50"/>
        <end position="64"/>
    </location>
</feature>
<sequence length="64" mass="7365">MEIFMERSVLTESFTKENLAFEKKILERSGLGQKTYLPEAVLRVPPNPCGRDKERGKDGDVWSH</sequence>
<feature type="domain" description="FAE" evidence="2">
    <location>
        <begin position="2"/>
        <end position="52"/>
    </location>
</feature>
<dbReference type="EMBL" id="AWWV01016228">
    <property type="protein sequence ID" value="OMO50237.1"/>
    <property type="molecule type" value="Genomic_DNA"/>
</dbReference>
<dbReference type="GO" id="GO:0016020">
    <property type="term" value="C:membrane"/>
    <property type="evidence" value="ECO:0007669"/>
    <property type="project" value="InterPro"/>
</dbReference>
<name>A0A1R3FWK6_COCAP</name>
<dbReference type="Gramene" id="OMO50237">
    <property type="protein sequence ID" value="OMO50237"/>
    <property type="gene ID" value="CCACVL1_30560"/>
</dbReference>
<comment type="caution">
    <text evidence="3">The sequence shown here is derived from an EMBL/GenBank/DDBJ whole genome shotgun (WGS) entry which is preliminary data.</text>
</comment>
<reference evidence="3 4" key="1">
    <citation type="submission" date="2013-09" db="EMBL/GenBank/DDBJ databases">
        <title>Corchorus capsularis genome sequencing.</title>
        <authorList>
            <person name="Alam M."/>
            <person name="Haque M.S."/>
            <person name="Islam M.S."/>
            <person name="Emdad E.M."/>
            <person name="Islam M.M."/>
            <person name="Ahmed B."/>
            <person name="Halim A."/>
            <person name="Hossen Q.M.M."/>
            <person name="Hossain M.Z."/>
            <person name="Ahmed R."/>
            <person name="Khan M.M."/>
            <person name="Islam R."/>
            <person name="Rashid M.M."/>
            <person name="Khan S.A."/>
            <person name="Rahman M.S."/>
            <person name="Alam M."/>
        </authorList>
    </citation>
    <scope>NUCLEOTIDE SEQUENCE [LARGE SCALE GENOMIC DNA]</scope>
    <source>
        <strain evidence="4">cv. CVL-1</strain>
        <tissue evidence="3">Whole seedling</tissue>
    </source>
</reference>
<dbReference type="GO" id="GO:0006633">
    <property type="term" value="P:fatty acid biosynthetic process"/>
    <property type="evidence" value="ECO:0007669"/>
    <property type="project" value="InterPro"/>
</dbReference>
<dbReference type="GO" id="GO:0016747">
    <property type="term" value="F:acyltransferase activity, transferring groups other than amino-acyl groups"/>
    <property type="evidence" value="ECO:0007669"/>
    <property type="project" value="InterPro"/>
</dbReference>
<accession>A0A1R3FWK6</accession>
<evidence type="ECO:0000313" key="3">
    <source>
        <dbReference type="EMBL" id="OMO50237.1"/>
    </source>
</evidence>
<keyword evidence="4" id="KW-1185">Reference proteome</keyword>
<dbReference type="Pfam" id="PF08392">
    <property type="entry name" value="FAE1_CUT1_RppA"/>
    <property type="match status" value="1"/>
</dbReference>
<gene>
    <name evidence="3" type="ORF">CCACVL1_30560</name>
</gene>